<evidence type="ECO:0000313" key="1">
    <source>
        <dbReference type="EMBL" id="TWT62060.1"/>
    </source>
</evidence>
<proteinExistence type="predicted"/>
<sequence>MISRISCLLITILLMSVVPILVTADEKALSNDQQVAPPALPEKLQKLLKQATPLNPQETLFLDRPAKAIYLKATVALQEGLLEMLCCPEQTKEHESILATNCSATPIHTALLALGAQSGEPVSFDPVFKAPTGEVLAITILWKADDGAVREQDSREWIQTVTRRYFIAPLASLPAGLTLPEDSDLMYDKTNQELLHFGMMSTEDQKKLLTLSNDPAFQKAIQDLQKSSQPSPLDADWVFAGSIIDVDPTTGQKRYLADGGDLICVANFPSAMIDIAIKSSASDGQRGYEANPQAVPVPGTPVVIKIQCQKDVTTKQGN</sequence>
<dbReference type="Proteomes" id="UP000316095">
    <property type="component" value="Unassembled WGS sequence"/>
</dbReference>
<organism evidence="1 2">
    <name type="scientific">Rubinisphaera italica</name>
    <dbReference type="NCBI Taxonomy" id="2527969"/>
    <lineage>
        <taxon>Bacteria</taxon>
        <taxon>Pseudomonadati</taxon>
        <taxon>Planctomycetota</taxon>
        <taxon>Planctomycetia</taxon>
        <taxon>Planctomycetales</taxon>
        <taxon>Planctomycetaceae</taxon>
        <taxon>Rubinisphaera</taxon>
    </lineage>
</organism>
<dbReference type="InterPro" id="IPR047750">
    <property type="entry name" value="YdjY-like"/>
</dbReference>
<dbReference type="EMBL" id="SJPG01000001">
    <property type="protein sequence ID" value="TWT62060.1"/>
    <property type="molecule type" value="Genomic_DNA"/>
</dbReference>
<dbReference type="NCBIfam" id="NF040466">
    <property type="entry name" value="ydjY_domain"/>
    <property type="match status" value="1"/>
</dbReference>
<protein>
    <submittedName>
        <fullName evidence="1">Uncharacterized protein</fullName>
    </submittedName>
</protein>
<keyword evidence="2" id="KW-1185">Reference proteome</keyword>
<evidence type="ECO:0000313" key="2">
    <source>
        <dbReference type="Proteomes" id="UP000316095"/>
    </source>
</evidence>
<accession>A0A5C5XGB8</accession>
<dbReference type="OrthoDB" id="247135at2"/>
<gene>
    <name evidence="1" type="ORF">Pan54_27990</name>
</gene>
<name>A0A5C5XGB8_9PLAN</name>
<reference evidence="1 2" key="1">
    <citation type="submission" date="2019-02" db="EMBL/GenBank/DDBJ databases">
        <title>Deep-cultivation of Planctomycetes and their phenomic and genomic characterization uncovers novel biology.</title>
        <authorList>
            <person name="Wiegand S."/>
            <person name="Jogler M."/>
            <person name="Boedeker C."/>
            <person name="Pinto D."/>
            <person name="Vollmers J."/>
            <person name="Rivas-Marin E."/>
            <person name="Kohn T."/>
            <person name="Peeters S.H."/>
            <person name="Heuer A."/>
            <person name="Rast P."/>
            <person name="Oberbeckmann S."/>
            <person name="Bunk B."/>
            <person name="Jeske O."/>
            <person name="Meyerdierks A."/>
            <person name="Storesund J.E."/>
            <person name="Kallscheuer N."/>
            <person name="Luecker S."/>
            <person name="Lage O.M."/>
            <person name="Pohl T."/>
            <person name="Merkel B.J."/>
            <person name="Hornburger P."/>
            <person name="Mueller R.-W."/>
            <person name="Bruemmer F."/>
            <person name="Labrenz M."/>
            <person name="Spormann A.M."/>
            <person name="Op Den Camp H."/>
            <person name="Overmann J."/>
            <person name="Amann R."/>
            <person name="Jetten M.S.M."/>
            <person name="Mascher T."/>
            <person name="Medema M.H."/>
            <person name="Devos D.P."/>
            <person name="Kaster A.-K."/>
            <person name="Ovreas L."/>
            <person name="Rohde M."/>
            <person name="Galperin M.Y."/>
            <person name="Jogler C."/>
        </authorList>
    </citation>
    <scope>NUCLEOTIDE SEQUENCE [LARGE SCALE GENOMIC DNA]</scope>
    <source>
        <strain evidence="1 2">Pan54</strain>
    </source>
</reference>
<dbReference type="AlphaFoldDB" id="A0A5C5XGB8"/>
<dbReference type="RefSeq" id="WP_146503961.1">
    <property type="nucleotide sequence ID" value="NZ_SJPG01000001.1"/>
</dbReference>
<comment type="caution">
    <text evidence="1">The sequence shown here is derived from an EMBL/GenBank/DDBJ whole genome shotgun (WGS) entry which is preliminary data.</text>
</comment>